<organism evidence="1 2">
    <name type="scientific">Chryseobacterium vietnamense</name>
    <dbReference type="NCBI Taxonomy" id="866785"/>
    <lineage>
        <taxon>Bacteria</taxon>
        <taxon>Pseudomonadati</taxon>
        <taxon>Bacteroidota</taxon>
        <taxon>Flavobacteriia</taxon>
        <taxon>Flavobacteriales</taxon>
        <taxon>Weeksellaceae</taxon>
        <taxon>Chryseobacterium group</taxon>
        <taxon>Chryseobacterium</taxon>
    </lineage>
</organism>
<gene>
    <name evidence="1" type="ORF">J2786_002370</name>
</gene>
<protein>
    <submittedName>
        <fullName evidence="1">Uncharacterized protein</fullName>
    </submittedName>
</protein>
<reference evidence="1" key="1">
    <citation type="submission" date="2023-07" db="EMBL/GenBank/DDBJ databases">
        <title>Sorghum-associated microbial communities from plants grown in Nebraska, USA.</title>
        <authorList>
            <person name="Schachtman D."/>
        </authorList>
    </citation>
    <scope>NUCLEOTIDE SEQUENCE</scope>
    <source>
        <strain evidence="1">DS2329</strain>
    </source>
</reference>
<dbReference type="Proteomes" id="UP001184833">
    <property type="component" value="Unassembled WGS sequence"/>
</dbReference>
<name>A0ACC6J8W5_9FLAO</name>
<evidence type="ECO:0000313" key="1">
    <source>
        <dbReference type="EMBL" id="MDR6459263.1"/>
    </source>
</evidence>
<comment type="caution">
    <text evidence="1">The sequence shown here is derived from an EMBL/GenBank/DDBJ whole genome shotgun (WGS) entry which is preliminary data.</text>
</comment>
<evidence type="ECO:0000313" key="2">
    <source>
        <dbReference type="Proteomes" id="UP001184833"/>
    </source>
</evidence>
<accession>A0ACC6J8W5</accession>
<sequence length="264" mass="30111">MKSLNNLENLRKLSTFTEQLNSIVSSPPMEVTNAYGNSTILDEFNKNTKIGLPPSIYDLVRNFDRISSEPTLAAMKSINRQLLNSKTFNKITSIGYWTQVASISLNETIQIPNSEEIEILAQELANHAEELDERSLEIFNNLVTSIKNYIVNNPSIKYSGLFILFLIQQILVPIILDKIKGESQNSPTTVQIINNYDSNNNILVKANQECSIRNYPKDSSKEMFILQENDQVEILKDNIKWCLVIKINTAESGWVRKEHLNFAR</sequence>
<dbReference type="EMBL" id="JAVDQX010000002">
    <property type="protein sequence ID" value="MDR6459263.1"/>
    <property type="molecule type" value="Genomic_DNA"/>
</dbReference>
<keyword evidence="2" id="KW-1185">Reference proteome</keyword>
<proteinExistence type="predicted"/>